<accession>A0A3S0KCW7</accession>
<dbReference type="Proteomes" id="UP000267448">
    <property type="component" value="Unassembled WGS sequence"/>
</dbReference>
<keyword evidence="2" id="KW-1185">Reference proteome</keyword>
<proteinExistence type="predicted"/>
<comment type="caution">
    <text evidence="1">The sequence shown here is derived from an EMBL/GenBank/DDBJ whole genome shotgun (WGS) entry which is preliminary data.</text>
</comment>
<gene>
    <name evidence="1" type="ORF">EKG38_01065</name>
</gene>
<evidence type="ECO:0000313" key="2">
    <source>
        <dbReference type="Proteomes" id="UP000267448"/>
    </source>
</evidence>
<sequence length="154" mass="16408">MSVVIQRIVQILLLITLVGQNFLSPALATHDLLHTINTTGEEVRLSPSAISSVSSFDSSTALAPSSLDPNSTYSKPVNPSALSQILADFSAFKCAEACTMLASGHCVSHCVSLTGIFIEPSLTKYRPGRSPQNHVTLWSAQTTDSLSINRPPIV</sequence>
<name>A0A3S0KCW7_9GAMM</name>
<dbReference type="AlphaFoldDB" id="A0A3S0KCW7"/>
<protein>
    <submittedName>
        <fullName evidence="1">Uncharacterized protein</fullName>
    </submittedName>
</protein>
<organism evidence="1 2">
    <name type="scientific">Shewanella canadensis</name>
    <dbReference type="NCBI Taxonomy" id="271096"/>
    <lineage>
        <taxon>Bacteria</taxon>
        <taxon>Pseudomonadati</taxon>
        <taxon>Pseudomonadota</taxon>
        <taxon>Gammaproteobacteria</taxon>
        <taxon>Alteromonadales</taxon>
        <taxon>Shewanellaceae</taxon>
        <taxon>Shewanella</taxon>
    </lineage>
</organism>
<evidence type="ECO:0000313" key="1">
    <source>
        <dbReference type="EMBL" id="RTR40543.1"/>
    </source>
</evidence>
<dbReference type="EMBL" id="RXNU01000001">
    <property type="protein sequence ID" value="RTR40543.1"/>
    <property type="molecule type" value="Genomic_DNA"/>
</dbReference>
<reference evidence="1 2" key="1">
    <citation type="submission" date="2018-12" db="EMBL/GenBank/DDBJ databases">
        <authorList>
            <person name="Yu L."/>
        </authorList>
    </citation>
    <scope>NUCLEOTIDE SEQUENCE [LARGE SCALE GENOMIC DNA]</scope>
    <source>
        <strain evidence="1 2">HAW-EB2</strain>
    </source>
</reference>
<dbReference type="OrthoDB" id="6263303at2"/>